<evidence type="ECO:0000256" key="1">
    <source>
        <dbReference type="ARBA" id="ARBA00004370"/>
    </source>
</evidence>
<evidence type="ECO:0000256" key="4">
    <source>
        <dbReference type="ARBA" id="ARBA00023136"/>
    </source>
</evidence>
<evidence type="ECO:0000256" key="2">
    <source>
        <dbReference type="ARBA" id="ARBA00022692"/>
    </source>
</evidence>
<dbReference type="EMBL" id="CANHGI010000004">
    <property type="protein sequence ID" value="CAI5449357.1"/>
    <property type="molecule type" value="Genomic_DNA"/>
</dbReference>
<dbReference type="InterPro" id="IPR019426">
    <property type="entry name" value="7TM_GPCR_serpentine_rcpt_Srv"/>
</dbReference>
<dbReference type="OrthoDB" id="5798218at2759"/>
<feature type="transmembrane region" description="Helical" evidence="5">
    <location>
        <begin position="64"/>
        <end position="84"/>
    </location>
</feature>
<dbReference type="Proteomes" id="UP001152747">
    <property type="component" value="Unassembled WGS sequence"/>
</dbReference>
<dbReference type="CDD" id="cd00637">
    <property type="entry name" value="7tm_classA_rhodopsin-like"/>
    <property type="match status" value="1"/>
</dbReference>
<accession>A0A9P1IQI2</accession>
<feature type="domain" description="G-protein coupled receptors family 1 profile" evidence="6">
    <location>
        <begin position="43"/>
        <end position="299"/>
    </location>
</feature>
<evidence type="ECO:0000313" key="7">
    <source>
        <dbReference type="EMBL" id="CAI5449357.1"/>
    </source>
</evidence>
<keyword evidence="2 5" id="KW-0812">Transmembrane</keyword>
<gene>
    <name evidence="7" type="ORF">CAMP_LOCUS11994</name>
</gene>
<comment type="caution">
    <text evidence="7">The sequence shown here is derived from an EMBL/GenBank/DDBJ whole genome shotgun (WGS) entry which is preliminary data.</text>
</comment>
<evidence type="ECO:0000256" key="5">
    <source>
        <dbReference type="SAM" id="Phobius"/>
    </source>
</evidence>
<protein>
    <recommendedName>
        <fullName evidence="6">G-protein coupled receptors family 1 profile domain-containing protein</fullName>
    </recommendedName>
</protein>
<evidence type="ECO:0000256" key="3">
    <source>
        <dbReference type="ARBA" id="ARBA00022989"/>
    </source>
</evidence>
<evidence type="ECO:0000259" key="6">
    <source>
        <dbReference type="PROSITE" id="PS50262"/>
    </source>
</evidence>
<dbReference type="Gene3D" id="1.20.1070.10">
    <property type="entry name" value="Rhodopsin 7-helix transmembrane proteins"/>
    <property type="match status" value="1"/>
</dbReference>
<dbReference type="SUPFAM" id="SSF81321">
    <property type="entry name" value="Family A G protein-coupled receptor-like"/>
    <property type="match status" value="1"/>
</dbReference>
<feature type="transmembrane region" description="Helical" evidence="5">
    <location>
        <begin position="149"/>
        <end position="170"/>
    </location>
</feature>
<keyword evidence="3 5" id="KW-1133">Transmembrane helix</keyword>
<dbReference type="Pfam" id="PF10323">
    <property type="entry name" value="7TM_GPCR_Srv"/>
    <property type="match status" value="1"/>
</dbReference>
<comment type="subcellular location">
    <subcellularLocation>
        <location evidence="1">Membrane</location>
    </subcellularLocation>
</comment>
<feature type="transmembrane region" description="Helical" evidence="5">
    <location>
        <begin position="29"/>
        <end position="52"/>
    </location>
</feature>
<reference evidence="7" key="1">
    <citation type="submission" date="2022-11" db="EMBL/GenBank/DDBJ databases">
        <authorList>
            <person name="Kikuchi T."/>
        </authorList>
    </citation>
    <scope>NUCLEOTIDE SEQUENCE</scope>
    <source>
        <strain evidence="7">PS1010</strain>
    </source>
</reference>
<organism evidence="7 8">
    <name type="scientific">Caenorhabditis angaria</name>
    <dbReference type="NCBI Taxonomy" id="860376"/>
    <lineage>
        <taxon>Eukaryota</taxon>
        <taxon>Metazoa</taxon>
        <taxon>Ecdysozoa</taxon>
        <taxon>Nematoda</taxon>
        <taxon>Chromadorea</taxon>
        <taxon>Rhabditida</taxon>
        <taxon>Rhabditina</taxon>
        <taxon>Rhabditomorpha</taxon>
        <taxon>Rhabditoidea</taxon>
        <taxon>Rhabditidae</taxon>
        <taxon>Peloderinae</taxon>
        <taxon>Caenorhabditis</taxon>
    </lineage>
</organism>
<dbReference type="InterPro" id="IPR017452">
    <property type="entry name" value="GPCR_Rhodpsn_7TM"/>
</dbReference>
<dbReference type="AlphaFoldDB" id="A0A9P1IQI2"/>
<feature type="transmembrane region" description="Helical" evidence="5">
    <location>
        <begin position="247"/>
        <end position="274"/>
    </location>
</feature>
<evidence type="ECO:0000313" key="8">
    <source>
        <dbReference type="Proteomes" id="UP001152747"/>
    </source>
</evidence>
<proteinExistence type="predicted"/>
<dbReference type="GO" id="GO:0016020">
    <property type="term" value="C:membrane"/>
    <property type="evidence" value="ECO:0007669"/>
    <property type="project" value="UniProtKB-SubCell"/>
</dbReference>
<sequence length="340" mass="39561">MISNICDLPMISLSNISTKQDEIIRRIEYVQFSIFCITLPFYIFILYFIYLGRKRKIDQLSTPFFLLCITTGIIDILNYTNNYFNSMLPKWGWCIPFFLVLDGIYAHIYFYIAWSTGICQVFSVAVIASNRLTAIIYPFRKNQIWNSKNLRIAIGIQFLPGCLLTLATFFNPTQLYRNKYDGVVPKFLDQNITSMFFLVCGLLVLIVCFYLIIGYFYLFIVLRRSATRNHNTFRKLNIKTKRRDMKLLCMSSIIVLTQIIGFVFLAIVATKIIILDLEEFYLLYNIVSDLYSGLNPYLLWIFSDSLRIFILEELGFNRKSTKTIGGMAVSRTSVIIINTV</sequence>
<feature type="transmembrane region" description="Helical" evidence="5">
    <location>
        <begin position="195"/>
        <end position="220"/>
    </location>
</feature>
<keyword evidence="8" id="KW-1185">Reference proteome</keyword>
<dbReference type="PANTHER" id="PTHR31748">
    <property type="entry name" value="SERPENTINE RECEPTOR, CLASS V"/>
    <property type="match status" value="1"/>
</dbReference>
<feature type="transmembrane region" description="Helical" evidence="5">
    <location>
        <begin position="104"/>
        <end position="128"/>
    </location>
</feature>
<keyword evidence="4 5" id="KW-0472">Membrane</keyword>
<dbReference type="PROSITE" id="PS50262">
    <property type="entry name" value="G_PROTEIN_RECEP_F1_2"/>
    <property type="match status" value="1"/>
</dbReference>
<name>A0A9P1IQI2_9PELO</name>
<dbReference type="PANTHER" id="PTHR31748:SF1">
    <property type="entry name" value="SERPENTINE RECEPTOR, CLASS V"/>
    <property type="match status" value="1"/>
</dbReference>